<dbReference type="Pfam" id="PF00069">
    <property type="entry name" value="Pkinase"/>
    <property type="match status" value="1"/>
</dbReference>
<evidence type="ECO:0000259" key="1">
    <source>
        <dbReference type="PROSITE" id="PS50011"/>
    </source>
</evidence>
<proteinExistence type="predicted"/>
<comment type="caution">
    <text evidence="2">The sequence shown here is derived from an EMBL/GenBank/DDBJ whole genome shotgun (WGS) entry which is preliminary data.</text>
</comment>
<sequence length="283" mass="33438">KVKDKGFIEYEENDYFFLILEFIKGKSFNEIDSRLFLERAYNERINYFLQALMGIKEFRQNFELHSDLHSGNIMLSEEVKLKVNKIKIIDPGSSRYSYEPNDEDIDLYYVKEELLHIFLSPEEIKKLTEDLDINSLDFPKFMELIENELQQETEKGEDKDTIITCLIAVDNIINFYFNNFDENTNKPLNNIKPERRRSIIRDVQILNTYKENANKIGIVISGDWNAEKHADGEKHEIYITIKNLVIQIIQHGYGKVIRMSIEIGTNLIIERDLIENQLIKMKD</sequence>
<dbReference type="Gene3D" id="1.10.510.10">
    <property type="entry name" value="Transferase(Phosphotransferase) domain 1"/>
    <property type="match status" value="1"/>
</dbReference>
<dbReference type="PROSITE" id="PS50011">
    <property type="entry name" value="PROTEIN_KINASE_DOM"/>
    <property type="match status" value="1"/>
</dbReference>
<dbReference type="GO" id="GO:0004672">
    <property type="term" value="F:protein kinase activity"/>
    <property type="evidence" value="ECO:0007669"/>
    <property type="project" value="InterPro"/>
</dbReference>
<feature type="non-terminal residue" evidence="2">
    <location>
        <position position="283"/>
    </location>
</feature>
<dbReference type="GO" id="GO:0005524">
    <property type="term" value="F:ATP binding"/>
    <property type="evidence" value="ECO:0007669"/>
    <property type="project" value="InterPro"/>
</dbReference>
<dbReference type="SUPFAM" id="SSF56112">
    <property type="entry name" value="Protein kinase-like (PK-like)"/>
    <property type="match status" value="1"/>
</dbReference>
<protein>
    <recommendedName>
        <fullName evidence="1">Protein kinase domain-containing protein</fullName>
    </recommendedName>
</protein>
<reference evidence="2" key="1">
    <citation type="journal article" date="2014" name="Front. Microbiol.">
        <title>High frequency of phylogenetically diverse reductive dehalogenase-homologous genes in deep subseafloor sedimentary metagenomes.</title>
        <authorList>
            <person name="Kawai M."/>
            <person name="Futagami T."/>
            <person name="Toyoda A."/>
            <person name="Takaki Y."/>
            <person name="Nishi S."/>
            <person name="Hori S."/>
            <person name="Arai W."/>
            <person name="Tsubouchi T."/>
            <person name="Morono Y."/>
            <person name="Uchiyama I."/>
            <person name="Ito T."/>
            <person name="Fujiyama A."/>
            <person name="Inagaki F."/>
            <person name="Takami H."/>
        </authorList>
    </citation>
    <scope>NUCLEOTIDE SEQUENCE</scope>
    <source>
        <strain evidence="2">Expedition CK06-06</strain>
    </source>
</reference>
<dbReference type="InterPro" id="IPR011009">
    <property type="entry name" value="Kinase-like_dom_sf"/>
</dbReference>
<dbReference type="AlphaFoldDB" id="X1DED6"/>
<feature type="domain" description="Protein kinase" evidence="1">
    <location>
        <begin position="1"/>
        <end position="210"/>
    </location>
</feature>
<evidence type="ECO:0000313" key="2">
    <source>
        <dbReference type="EMBL" id="GAH03424.1"/>
    </source>
</evidence>
<organism evidence="2">
    <name type="scientific">marine sediment metagenome</name>
    <dbReference type="NCBI Taxonomy" id="412755"/>
    <lineage>
        <taxon>unclassified sequences</taxon>
        <taxon>metagenomes</taxon>
        <taxon>ecological metagenomes</taxon>
    </lineage>
</organism>
<dbReference type="InterPro" id="IPR000719">
    <property type="entry name" value="Prot_kinase_dom"/>
</dbReference>
<gene>
    <name evidence="2" type="ORF">S01H4_44025</name>
</gene>
<accession>X1DED6</accession>
<name>X1DED6_9ZZZZ</name>
<dbReference type="EMBL" id="BART01024353">
    <property type="protein sequence ID" value="GAH03424.1"/>
    <property type="molecule type" value="Genomic_DNA"/>
</dbReference>
<feature type="non-terminal residue" evidence="2">
    <location>
        <position position="1"/>
    </location>
</feature>